<gene>
    <name evidence="6" type="ORF">CAY35_02980</name>
</gene>
<dbReference type="EMBL" id="QFWG01000002">
    <property type="protein sequence ID" value="PWI28409.1"/>
    <property type="molecule type" value="Genomic_DNA"/>
</dbReference>
<comment type="cofactor">
    <cofactor evidence="4">
        <name>Mg(2+)</name>
        <dbReference type="ChEBI" id="CHEBI:18420"/>
    </cofactor>
</comment>
<name>A0ABX5L875_9MICC</name>
<feature type="region of interest" description="Disordered" evidence="5">
    <location>
        <begin position="1"/>
        <end position="21"/>
    </location>
</feature>
<evidence type="ECO:0000256" key="5">
    <source>
        <dbReference type="SAM" id="MobiDB-lite"/>
    </source>
</evidence>
<dbReference type="PANTHER" id="PTHR23407:SF1">
    <property type="entry name" value="5-FORMYLTETRAHYDROFOLATE CYCLO-LIGASE"/>
    <property type="match status" value="1"/>
</dbReference>
<keyword evidence="2 4" id="KW-0547">Nucleotide-binding</keyword>
<dbReference type="Proteomes" id="UP000245514">
    <property type="component" value="Unassembled WGS sequence"/>
</dbReference>
<protein>
    <recommendedName>
        <fullName evidence="4">5-formyltetrahydrofolate cyclo-ligase</fullName>
        <ecNumber evidence="4">6.3.3.2</ecNumber>
    </recommendedName>
</protein>
<comment type="similarity">
    <text evidence="1 4">Belongs to the 5-formyltetrahydrofolate cyclo-ligase family.</text>
</comment>
<evidence type="ECO:0000256" key="1">
    <source>
        <dbReference type="ARBA" id="ARBA00010638"/>
    </source>
</evidence>
<keyword evidence="3 4" id="KW-0067">ATP-binding</keyword>
<sequence>MQTIPHRHSRSIPVEDTTANLPQAGPHAIVSSIAKKALRSHIRSVRRQRGADARKAAAEGFACRSAEVIRVARQVTPEGAVPVVLAYCAADTEPDVALAMRSLHDAGLRVAVPRSLPDACMSWVRWHPDLEMTTGSVAPVPEPVGGEELELPTHPMVVVLPALAVDGAGLRLGQGGGFYDRFVETLPAGSVLVAAVFEDEVYPTGEVPAEPWDAVADYVWTPHNLHPLR</sequence>
<dbReference type="Pfam" id="PF01812">
    <property type="entry name" value="5-FTHF_cyc-lig"/>
    <property type="match status" value="1"/>
</dbReference>
<dbReference type="PIRSF" id="PIRSF006806">
    <property type="entry name" value="FTHF_cligase"/>
    <property type="match status" value="1"/>
</dbReference>
<evidence type="ECO:0000313" key="7">
    <source>
        <dbReference type="Proteomes" id="UP000245514"/>
    </source>
</evidence>
<dbReference type="SUPFAM" id="SSF100950">
    <property type="entry name" value="NagB/RpiA/CoA transferase-like"/>
    <property type="match status" value="1"/>
</dbReference>
<evidence type="ECO:0000313" key="6">
    <source>
        <dbReference type="EMBL" id="PWI28409.1"/>
    </source>
</evidence>
<accession>A0ABX5L875</accession>
<reference evidence="6 7" key="1">
    <citation type="submission" date="2018-05" db="EMBL/GenBank/DDBJ databases">
        <title>Draft Genome Sequence of Arthrobacter cumminsii IME1328, Isolated from a Patient Who Suffered from Foot Ulcers in China.</title>
        <authorList>
            <person name="Li M."/>
            <person name="Jiang Z."/>
            <person name="Sun Q."/>
            <person name="Tong Y."/>
        </authorList>
    </citation>
    <scope>NUCLEOTIDE SEQUENCE [LARGE SCALE GENOMIC DNA]</scope>
    <source>
        <strain evidence="6 7">IME1328</strain>
    </source>
</reference>
<dbReference type="Gene3D" id="3.40.50.10420">
    <property type="entry name" value="NagB/RpiA/CoA transferase-like"/>
    <property type="match status" value="1"/>
</dbReference>
<comment type="catalytic activity">
    <reaction evidence="4">
        <text>(6S)-5-formyl-5,6,7,8-tetrahydrofolate + ATP = (6R)-5,10-methenyltetrahydrofolate + ADP + phosphate</text>
        <dbReference type="Rhea" id="RHEA:10488"/>
        <dbReference type="ChEBI" id="CHEBI:30616"/>
        <dbReference type="ChEBI" id="CHEBI:43474"/>
        <dbReference type="ChEBI" id="CHEBI:57455"/>
        <dbReference type="ChEBI" id="CHEBI:57457"/>
        <dbReference type="ChEBI" id="CHEBI:456216"/>
        <dbReference type="EC" id="6.3.3.2"/>
    </reaction>
</comment>
<proteinExistence type="inferred from homology"/>
<evidence type="ECO:0000256" key="2">
    <source>
        <dbReference type="ARBA" id="ARBA00022741"/>
    </source>
</evidence>
<keyword evidence="7" id="KW-1185">Reference proteome</keyword>
<dbReference type="InterPro" id="IPR037171">
    <property type="entry name" value="NagB/RpiA_transferase-like"/>
</dbReference>
<organism evidence="6 7">
    <name type="scientific">Pseudoglutamicibacter cumminsii</name>
    <dbReference type="NCBI Taxonomy" id="156979"/>
    <lineage>
        <taxon>Bacteria</taxon>
        <taxon>Bacillati</taxon>
        <taxon>Actinomycetota</taxon>
        <taxon>Actinomycetes</taxon>
        <taxon>Micrococcales</taxon>
        <taxon>Micrococcaceae</taxon>
        <taxon>Pseudoglutamicibacter</taxon>
    </lineage>
</organism>
<comment type="caution">
    <text evidence="6">The sequence shown here is derived from an EMBL/GenBank/DDBJ whole genome shotgun (WGS) entry which is preliminary data.</text>
</comment>
<evidence type="ECO:0000256" key="4">
    <source>
        <dbReference type="RuleBase" id="RU361279"/>
    </source>
</evidence>
<keyword evidence="4" id="KW-0479">Metal-binding</keyword>
<dbReference type="InterPro" id="IPR002698">
    <property type="entry name" value="FTHF_cligase"/>
</dbReference>
<evidence type="ECO:0000256" key="3">
    <source>
        <dbReference type="ARBA" id="ARBA00022840"/>
    </source>
</evidence>
<dbReference type="PANTHER" id="PTHR23407">
    <property type="entry name" value="ATPASE INHIBITOR/5-FORMYLTETRAHYDROFOLATE CYCLO-LIGASE"/>
    <property type="match status" value="1"/>
</dbReference>
<dbReference type="EC" id="6.3.3.2" evidence="4"/>
<dbReference type="NCBIfam" id="TIGR02727">
    <property type="entry name" value="MTHFS_bact"/>
    <property type="match status" value="1"/>
</dbReference>
<feature type="compositionally biased region" description="Basic residues" evidence="5">
    <location>
        <begin position="1"/>
        <end position="10"/>
    </location>
</feature>
<dbReference type="InterPro" id="IPR024185">
    <property type="entry name" value="FTHF_cligase-like_sf"/>
</dbReference>
<keyword evidence="4" id="KW-0460">Magnesium</keyword>